<evidence type="ECO:0000313" key="2">
    <source>
        <dbReference type="Proteomes" id="UP001235712"/>
    </source>
</evidence>
<gene>
    <name evidence="1" type="ORF">J2S57_004778</name>
</gene>
<dbReference type="EMBL" id="JAUSQZ010000001">
    <property type="protein sequence ID" value="MDP9829029.1"/>
    <property type="molecule type" value="Genomic_DNA"/>
</dbReference>
<evidence type="ECO:0008006" key="3">
    <source>
        <dbReference type="Google" id="ProtNLM"/>
    </source>
</evidence>
<proteinExistence type="predicted"/>
<organism evidence="1 2">
    <name type="scientific">Kineosporia succinea</name>
    <dbReference type="NCBI Taxonomy" id="84632"/>
    <lineage>
        <taxon>Bacteria</taxon>
        <taxon>Bacillati</taxon>
        <taxon>Actinomycetota</taxon>
        <taxon>Actinomycetes</taxon>
        <taxon>Kineosporiales</taxon>
        <taxon>Kineosporiaceae</taxon>
        <taxon>Kineosporia</taxon>
    </lineage>
</organism>
<reference evidence="1 2" key="1">
    <citation type="submission" date="2023-07" db="EMBL/GenBank/DDBJ databases">
        <title>Sequencing the genomes of 1000 actinobacteria strains.</title>
        <authorList>
            <person name="Klenk H.-P."/>
        </authorList>
    </citation>
    <scope>NUCLEOTIDE SEQUENCE [LARGE SCALE GENOMIC DNA]</scope>
    <source>
        <strain evidence="1 2">DSM 44388</strain>
    </source>
</reference>
<dbReference type="RefSeq" id="WP_307246824.1">
    <property type="nucleotide sequence ID" value="NZ_JAUSQZ010000001.1"/>
</dbReference>
<accession>A0ABT9P8L2</accession>
<name>A0ABT9P8L2_9ACTN</name>
<evidence type="ECO:0000313" key="1">
    <source>
        <dbReference type="EMBL" id="MDP9829029.1"/>
    </source>
</evidence>
<keyword evidence="2" id="KW-1185">Reference proteome</keyword>
<protein>
    <recommendedName>
        <fullName evidence="3">Sporulation and spore germination protein</fullName>
    </recommendedName>
</protein>
<dbReference type="Proteomes" id="UP001235712">
    <property type="component" value="Unassembled WGS sequence"/>
</dbReference>
<comment type="caution">
    <text evidence="1">The sequence shown here is derived from an EMBL/GenBank/DDBJ whole genome shotgun (WGS) entry which is preliminary data.</text>
</comment>
<sequence length="161" mass="16217">MAVVLLLAACGLQPTGPDDAGQAPTGISPGPTVYFLDSRQELQADVFETGRLGTVSDAVTLLLQGPGGSGLTTGIASTEVTRVEATVSDSTIVLKVPVAASEVSPRGIEQIVCTALANQVQSGGSPTTTVRIVFTIPSTGSDRPRTCSVLSPSPGRSSPPG</sequence>